<dbReference type="RefSeq" id="WP_253887355.1">
    <property type="nucleotide sequence ID" value="NZ_BAAAVB010000009.1"/>
</dbReference>
<keyword evidence="3" id="KW-1185">Reference proteome</keyword>
<dbReference type="EMBL" id="JAMTCO010000007">
    <property type="protein sequence ID" value="MCP2270376.1"/>
    <property type="molecule type" value="Genomic_DNA"/>
</dbReference>
<protein>
    <submittedName>
        <fullName evidence="2">Uncharacterized protein</fullName>
    </submittedName>
</protein>
<evidence type="ECO:0000313" key="2">
    <source>
        <dbReference type="EMBL" id="MCP2270376.1"/>
    </source>
</evidence>
<feature type="compositionally biased region" description="Pro residues" evidence="1">
    <location>
        <begin position="151"/>
        <end position="160"/>
    </location>
</feature>
<sequence>MSSVVLFVVVALAVPMVVAECGEVSPWLARKVLGWAARRLRPPDKAERYTEEWLADLEEVPGKLTKLGWALGVAFLGVLRLREPKHSLDWTPRPVASPFATDSVFGPASAQPARVIPQQTAPHPPAIPSVTRSLEPVFPEPDYLPRRRAPEPQPWEPPHPGSRFFQRYYDNWGNTVHVRRYAYDEDPEVVYGATPKAAPPVIGD</sequence>
<comment type="caution">
    <text evidence="2">The sequence shown here is derived from an EMBL/GenBank/DDBJ whole genome shotgun (WGS) entry which is preliminary data.</text>
</comment>
<evidence type="ECO:0000256" key="1">
    <source>
        <dbReference type="SAM" id="MobiDB-lite"/>
    </source>
</evidence>
<gene>
    <name evidence="2" type="ORF">LV75_002877</name>
</gene>
<proteinExistence type="predicted"/>
<accession>A0ABT1IDE2</accession>
<reference evidence="2 3" key="1">
    <citation type="submission" date="2022-06" db="EMBL/GenBank/DDBJ databases">
        <title>Genomic Encyclopedia of Archaeal and Bacterial Type Strains, Phase II (KMG-II): from individual species to whole genera.</title>
        <authorList>
            <person name="Goeker M."/>
        </authorList>
    </citation>
    <scope>NUCLEOTIDE SEQUENCE [LARGE SCALE GENOMIC DNA]</scope>
    <source>
        <strain evidence="2 3">DSM 44255</strain>
    </source>
</reference>
<organism evidence="2 3">
    <name type="scientific">Actinokineospora diospyrosa</name>
    <dbReference type="NCBI Taxonomy" id="103728"/>
    <lineage>
        <taxon>Bacteria</taxon>
        <taxon>Bacillati</taxon>
        <taxon>Actinomycetota</taxon>
        <taxon>Actinomycetes</taxon>
        <taxon>Pseudonocardiales</taxon>
        <taxon>Pseudonocardiaceae</taxon>
        <taxon>Actinokineospora</taxon>
    </lineage>
</organism>
<name>A0ABT1IDE2_9PSEU</name>
<dbReference type="Proteomes" id="UP001205185">
    <property type="component" value="Unassembled WGS sequence"/>
</dbReference>
<feature type="region of interest" description="Disordered" evidence="1">
    <location>
        <begin position="140"/>
        <end position="160"/>
    </location>
</feature>
<evidence type="ECO:0000313" key="3">
    <source>
        <dbReference type="Proteomes" id="UP001205185"/>
    </source>
</evidence>